<evidence type="ECO:0000313" key="2">
    <source>
        <dbReference type="EMBL" id="GIH27950.1"/>
    </source>
</evidence>
<sequence length="263" mass="30220">MRQCFGEVLGEDHKDGRAFPWTLPTHDMRQAHQSGRPRCRKGTVLSGEVDPVEVIRKSDPYFFITYPNPGQFPGLEVRQHLDDVFSRLCEHLMNMTSFPKGQKDPPGYIDKISIPSGHDWWKNILSKLARCRILLPLYSERYFTSTTCGKEWHAFSIRQRLHEKATGGTPHAILPILWTPMAPEDMPRVAQEIQSHTLGMPALYHSEGLYGLAVNRAYRDEYELALWGIAKTIVNKARSTQLRACDPEIFQDLENIFDEEDPK</sequence>
<dbReference type="SUPFAM" id="SSF52200">
    <property type="entry name" value="Toll/Interleukin receptor TIR domain"/>
    <property type="match status" value="1"/>
</dbReference>
<accession>A0A919UU06</accession>
<evidence type="ECO:0000259" key="1">
    <source>
        <dbReference type="Pfam" id="PF13676"/>
    </source>
</evidence>
<name>A0A919UU06_9ACTN</name>
<protein>
    <recommendedName>
        <fullName evidence="1">TIR domain-containing protein</fullName>
    </recommendedName>
</protein>
<reference evidence="2" key="1">
    <citation type="submission" date="2021-01" db="EMBL/GenBank/DDBJ databases">
        <title>Whole genome shotgun sequence of Acrocarpospora phusangensis NBRC 108782.</title>
        <authorList>
            <person name="Komaki H."/>
            <person name="Tamura T."/>
        </authorList>
    </citation>
    <scope>NUCLEOTIDE SEQUENCE</scope>
    <source>
        <strain evidence="2">NBRC 108782</strain>
    </source>
</reference>
<proteinExistence type="predicted"/>
<keyword evidence="3" id="KW-1185">Reference proteome</keyword>
<dbReference type="InterPro" id="IPR035897">
    <property type="entry name" value="Toll_tir_struct_dom_sf"/>
</dbReference>
<dbReference type="Proteomes" id="UP000640052">
    <property type="component" value="Unassembled WGS sequence"/>
</dbReference>
<comment type="caution">
    <text evidence="2">The sequence shown here is derived from an EMBL/GenBank/DDBJ whole genome shotgun (WGS) entry which is preliminary data.</text>
</comment>
<dbReference type="InterPro" id="IPR000157">
    <property type="entry name" value="TIR_dom"/>
</dbReference>
<organism evidence="2 3">
    <name type="scientific">Acrocarpospora phusangensis</name>
    <dbReference type="NCBI Taxonomy" id="1070424"/>
    <lineage>
        <taxon>Bacteria</taxon>
        <taxon>Bacillati</taxon>
        <taxon>Actinomycetota</taxon>
        <taxon>Actinomycetes</taxon>
        <taxon>Streptosporangiales</taxon>
        <taxon>Streptosporangiaceae</taxon>
        <taxon>Acrocarpospora</taxon>
    </lineage>
</organism>
<dbReference type="GO" id="GO:0007165">
    <property type="term" value="P:signal transduction"/>
    <property type="evidence" value="ECO:0007669"/>
    <property type="project" value="InterPro"/>
</dbReference>
<dbReference type="InterPro" id="IPR047603">
    <property type="entry name" value="FxsC_N"/>
</dbReference>
<dbReference type="Gene3D" id="3.40.50.10140">
    <property type="entry name" value="Toll/interleukin-1 receptor homology (TIR) domain"/>
    <property type="match status" value="1"/>
</dbReference>
<dbReference type="EMBL" id="BOOA01000067">
    <property type="protein sequence ID" value="GIH27950.1"/>
    <property type="molecule type" value="Genomic_DNA"/>
</dbReference>
<feature type="domain" description="TIR" evidence="1">
    <location>
        <begin position="108"/>
        <end position="180"/>
    </location>
</feature>
<evidence type="ECO:0000313" key="3">
    <source>
        <dbReference type="Proteomes" id="UP000640052"/>
    </source>
</evidence>
<dbReference type="NCBIfam" id="NF040588">
    <property type="entry name" value="FxsC_Nterm"/>
    <property type="match status" value="1"/>
</dbReference>
<gene>
    <name evidence="2" type="ORF">Aph01nite_62600</name>
</gene>
<dbReference type="AlphaFoldDB" id="A0A919UU06"/>
<dbReference type="Pfam" id="PF13676">
    <property type="entry name" value="TIR_2"/>
    <property type="match status" value="1"/>
</dbReference>